<evidence type="ECO:0000313" key="4">
    <source>
        <dbReference type="EMBL" id="MBF4693391.1"/>
    </source>
</evidence>
<sequence length="511" mass="56488">MDKITKIYPGGVVANYQVDFSLKEGEIHALVGENGAGKSTLMKMLFGMQRPTEGAIYLKGNPIVMKSSQDALNYGIGMVHQHFMLVPSLTVAENIVLGSEIKGKFFLDQKKAIEATKALAKKYKLSIDANVKVRDISVSQKQKVEILKALYRGAKIIILDEPTAVLTPQEIVELFEQLKLLKQSGHTIVFISHKLHEIKKLCDRMTIMRDGRSVGVYEVDKVTEQEISRLMVGRDVKLDIDKPEKHVGETFLDVKDVTYVDELGKTAVNKVSFSIRKGEILGIAGIEGNGQSELIELVTGMKKPTMGEIYVNQHPITQLGIKKIRQLGVAHIPEDRMETGIAPKMDVASNFIADKYDNAPFVKNKFLLDYKKIAVFAKDLIASFNVKTEGEKTLVSGLSGGNIQKVVVGREFSSDSELLVINQPTRGIDVGAIEFIRKKIIERRSNGNAVLLASADLNEILSLSDALIVMNSGHIVGYFPEASEITEEEMGLYMLGVKTQTAEEIRRACHA</sequence>
<dbReference type="InterPro" id="IPR050107">
    <property type="entry name" value="ABC_carbohydrate_import_ATPase"/>
</dbReference>
<keyword evidence="2 4" id="KW-0067">ATP-binding</keyword>
<feature type="domain" description="ABC transporter" evidence="3">
    <location>
        <begin position="252"/>
        <end position="497"/>
    </location>
</feature>
<dbReference type="CDD" id="cd03215">
    <property type="entry name" value="ABC_Carb_Monos_II"/>
    <property type="match status" value="1"/>
</dbReference>
<dbReference type="InterPro" id="IPR027417">
    <property type="entry name" value="P-loop_NTPase"/>
</dbReference>
<dbReference type="Proteomes" id="UP000614200">
    <property type="component" value="Unassembled WGS sequence"/>
</dbReference>
<comment type="caution">
    <text evidence="4">The sequence shown here is derived from an EMBL/GenBank/DDBJ whole genome shotgun (WGS) entry which is preliminary data.</text>
</comment>
<evidence type="ECO:0000313" key="5">
    <source>
        <dbReference type="Proteomes" id="UP000614200"/>
    </source>
</evidence>
<reference evidence="4 5" key="1">
    <citation type="submission" date="2020-11" db="EMBL/GenBank/DDBJ databases">
        <title>Fusibacter basophilias sp. nov.</title>
        <authorList>
            <person name="Qiu D."/>
        </authorList>
    </citation>
    <scope>NUCLEOTIDE SEQUENCE [LARGE SCALE GENOMIC DNA]</scope>
    <source>
        <strain evidence="4 5">Q10-2</strain>
    </source>
</reference>
<protein>
    <submittedName>
        <fullName evidence="4">ABC transporter ATP-binding protein</fullName>
    </submittedName>
</protein>
<dbReference type="PROSITE" id="PS50893">
    <property type="entry name" value="ABC_TRANSPORTER_2"/>
    <property type="match status" value="2"/>
</dbReference>
<gene>
    <name evidence="4" type="ORF">ISU02_09680</name>
</gene>
<dbReference type="PANTHER" id="PTHR43790">
    <property type="entry name" value="CARBOHYDRATE TRANSPORT ATP-BINDING PROTEIN MG119-RELATED"/>
    <property type="match status" value="1"/>
</dbReference>
<dbReference type="InterPro" id="IPR003439">
    <property type="entry name" value="ABC_transporter-like_ATP-bd"/>
</dbReference>
<feature type="domain" description="ABC transporter" evidence="3">
    <location>
        <begin position="2"/>
        <end position="235"/>
    </location>
</feature>
<dbReference type="InterPro" id="IPR017871">
    <property type="entry name" value="ABC_transporter-like_CS"/>
</dbReference>
<keyword evidence="1" id="KW-0547">Nucleotide-binding</keyword>
<dbReference type="CDD" id="cd03216">
    <property type="entry name" value="ABC_Carb_Monos_I"/>
    <property type="match status" value="1"/>
</dbReference>
<dbReference type="InterPro" id="IPR003593">
    <property type="entry name" value="AAA+_ATPase"/>
</dbReference>
<dbReference type="SUPFAM" id="SSF52540">
    <property type="entry name" value="P-loop containing nucleoside triphosphate hydrolases"/>
    <property type="match status" value="2"/>
</dbReference>
<evidence type="ECO:0000256" key="1">
    <source>
        <dbReference type="ARBA" id="ARBA00022741"/>
    </source>
</evidence>
<dbReference type="Pfam" id="PF00005">
    <property type="entry name" value="ABC_tran"/>
    <property type="match status" value="2"/>
</dbReference>
<keyword evidence="5" id="KW-1185">Reference proteome</keyword>
<dbReference type="EMBL" id="JADKNH010000005">
    <property type="protein sequence ID" value="MBF4693391.1"/>
    <property type="molecule type" value="Genomic_DNA"/>
</dbReference>
<evidence type="ECO:0000259" key="3">
    <source>
        <dbReference type="PROSITE" id="PS50893"/>
    </source>
</evidence>
<proteinExistence type="predicted"/>
<name>A0ABR9ZTV3_9FIRM</name>
<dbReference type="GO" id="GO:0005524">
    <property type="term" value="F:ATP binding"/>
    <property type="evidence" value="ECO:0007669"/>
    <property type="project" value="UniProtKB-KW"/>
</dbReference>
<evidence type="ECO:0000256" key="2">
    <source>
        <dbReference type="ARBA" id="ARBA00022840"/>
    </source>
</evidence>
<accession>A0ABR9ZTV3</accession>
<dbReference type="PROSITE" id="PS00211">
    <property type="entry name" value="ABC_TRANSPORTER_1"/>
    <property type="match status" value="1"/>
</dbReference>
<organism evidence="4 5">
    <name type="scientific">Fusibacter ferrireducens</name>
    <dbReference type="NCBI Taxonomy" id="2785058"/>
    <lineage>
        <taxon>Bacteria</taxon>
        <taxon>Bacillati</taxon>
        <taxon>Bacillota</taxon>
        <taxon>Clostridia</taxon>
        <taxon>Eubacteriales</taxon>
        <taxon>Eubacteriales Family XII. Incertae Sedis</taxon>
        <taxon>Fusibacter</taxon>
    </lineage>
</organism>
<dbReference type="PANTHER" id="PTHR43790:SF4">
    <property type="entry name" value="GUANOSINE IMPORT ATP-BINDING PROTEIN NUPO"/>
    <property type="match status" value="1"/>
</dbReference>
<dbReference type="Gene3D" id="3.40.50.300">
    <property type="entry name" value="P-loop containing nucleotide triphosphate hydrolases"/>
    <property type="match status" value="2"/>
</dbReference>
<dbReference type="SMART" id="SM00382">
    <property type="entry name" value="AAA"/>
    <property type="match status" value="1"/>
</dbReference>